<evidence type="ECO:0000313" key="7">
    <source>
        <dbReference type="EMBL" id="CEO98565.1"/>
    </source>
</evidence>
<dbReference type="OrthoDB" id="125856at2759"/>
<feature type="domain" description="Exocyst complex component Sec10-like alpha-helical bundle" evidence="5">
    <location>
        <begin position="414"/>
        <end position="728"/>
    </location>
</feature>
<dbReference type="EMBL" id="CDSF01000085">
    <property type="protein sequence ID" value="CEO98565.1"/>
    <property type="molecule type" value="Genomic_DNA"/>
</dbReference>
<dbReference type="STRING" id="37360.A0A0G4ITG9"/>
<comment type="similarity">
    <text evidence="1">Belongs to the SEC10 family.</text>
</comment>
<dbReference type="PANTHER" id="PTHR12100">
    <property type="entry name" value="SEC10"/>
    <property type="match status" value="1"/>
</dbReference>
<evidence type="ECO:0000256" key="2">
    <source>
        <dbReference type="ARBA" id="ARBA00022448"/>
    </source>
</evidence>
<dbReference type="InterPro" id="IPR048627">
    <property type="entry name" value="Sec10_HB"/>
</dbReference>
<dbReference type="GO" id="GO:0006893">
    <property type="term" value="P:Golgi to plasma membrane transport"/>
    <property type="evidence" value="ECO:0007669"/>
    <property type="project" value="TreeGrafter"/>
</dbReference>
<keyword evidence="2" id="KW-0813">Transport</keyword>
<evidence type="ECO:0000313" key="9">
    <source>
        <dbReference type="Proteomes" id="UP000039324"/>
    </source>
</evidence>
<name>A0A0G4ITG9_PLABS</name>
<dbReference type="Pfam" id="PF07393">
    <property type="entry name" value="Sec10_HB"/>
    <property type="match status" value="2"/>
</dbReference>
<keyword evidence="9" id="KW-1185">Reference proteome</keyword>
<organism evidence="7 9">
    <name type="scientific">Plasmodiophora brassicae</name>
    <name type="common">Clubroot disease agent</name>
    <dbReference type="NCBI Taxonomy" id="37360"/>
    <lineage>
        <taxon>Eukaryota</taxon>
        <taxon>Sar</taxon>
        <taxon>Rhizaria</taxon>
        <taxon>Endomyxa</taxon>
        <taxon>Phytomyxea</taxon>
        <taxon>Plasmodiophorida</taxon>
        <taxon>Plasmodiophoridae</taxon>
        <taxon>Plasmodiophora</taxon>
    </lineage>
</organism>
<keyword evidence="3" id="KW-0268">Exocytosis</keyword>
<keyword evidence="8" id="KW-0496">Mitochondrion</keyword>
<reference evidence="7 9" key="1">
    <citation type="submission" date="2015-02" db="EMBL/GenBank/DDBJ databases">
        <authorList>
            <person name="Chooi Y.-H."/>
        </authorList>
    </citation>
    <scope>NUCLEOTIDE SEQUENCE [LARGE SCALE GENOMIC DNA]</scope>
    <source>
        <strain evidence="7">E3</strain>
    </source>
</reference>
<dbReference type="GO" id="GO:0000145">
    <property type="term" value="C:exocyst"/>
    <property type="evidence" value="ECO:0007669"/>
    <property type="project" value="TreeGrafter"/>
</dbReference>
<evidence type="ECO:0000313" key="8">
    <source>
        <dbReference type="EMBL" id="SPQ95808.1"/>
    </source>
</evidence>
<geneLocation type="mitochondrion" evidence="8"/>
<dbReference type="InterPro" id="IPR009976">
    <property type="entry name" value="Sec10-like"/>
</dbReference>
<dbReference type="InterPro" id="IPR048625">
    <property type="entry name" value="Sec10_N"/>
</dbReference>
<dbReference type="EMBL" id="OVEO01000004">
    <property type="protein sequence ID" value="SPQ95808.1"/>
    <property type="molecule type" value="Genomic_DNA"/>
</dbReference>
<gene>
    <name evidence="7" type="ORF">PBRA_006679</name>
    <name evidence="8" type="ORF">PLBR_LOCUS3023</name>
</gene>
<evidence type="ECO:0000256" key="3">
    <source>
        <dbReference type="ARBA" id="ARBA00022483"/>
    </source>
</evidence>
<keyword evidence="4" id="KW-0175">Coiled coil</keyword>
<protein>
    <submittedName>
        <fullName evidence="7">Uncharacterized protein</fullName>
    </submittedName>
</protein>
<dbReference type="PANTHER" id="PTHR12100:SF0">
    <property type="entry name" value="EXOCYST COMPLEX COMPONENT 5"/>
    <property type="match status" value="1"/>
</dbReference>
<evidence type="ECO:0000256" key="4">
    <source>
        <dbReference type="ARBA" id="ARBA00023054"/>
    </source>
</evidence>
<accession>A0A0G4ITG9</accession>
<reference evidence="8 10" key="2">
    <citation type="submission" date="2018-03" db="EMBL/GenBank/DDBJ databases">
        <authorList>
            <person name="Fogelqvist J."/>
        </authorList>
    </citation>
    <scope>NUCLEOTIDE SEQUENCE [LARGE SCALE GENOMIC DNA]</scope>
</reference>
<dbReference type="OMA" id="PLCKHHY"/>
<dbReference type="Pfam" id="PF20667">
    <property type="entry name" value="Sec10_N"/>
    <property type="match status" value="1"/>
</dbReference>
<feature type="domain" description="Exocyst complex component Sec10 N-terminal" evidence="6">
    <location>
        <begin position="40"/>
        <end position="143"/>
    </location>
</feature>
<feature type="domain" description="Exocyst complex component Sec10-like alpha-helical bundle" evidence="5">
    <location>
        <begin position="162"/>
        <end position="377"/>
    </location>
</feature>
<proteinExistence type="inferred from homology"/>
<dbReference type="GO" id="GO:0006887">
    <property type="term" value="P:exocytosis"/>
    <property type="evidence" value="ECO:0007669"/>
    <property type="project" value="UniProtKB-KW"/>
</dbReference>
<evidence type="ECO:0000259" key="5">
    <source>
        <dbReference type="Pfam" id="PF07393"/>
    </source>
</evidence>
<dbReference type="AlphaFoldDB" id="A0A0G4ITG9"/>
<evidence type="ECO:0000256" key="1">
    <source>
        <dbReference type="ARBA" id="ARBA00006572"/>
    </source>
</evidence>
<dbReference type="Proteomes" id="UP000290189">
    <property type="component" value="Unassembled WGS sequence"/>
</dbReference>
<evidence type="ECO:0000259" key="6">
    <source>
        <dbReference type="Pfam" id="PF20667"/>
    </source>
</evidence>
<dbReference type="Proteomes" id="UP000039324">
    <property type="component" value="Unassembled WGS sequence"/>
</dbReference>
<evidence type="ECO:0000313" key="10">
    <source>
        <dbReference type="Proteomes" id="UP000290189"/>
    </source>
</evidence>
<sequence>MASSWTLDDFRGEFDEVEFVEKLTQRMGSTASATGAKFDPAPYQASFSRAVAAIDDLERNVTASIAKATKELAVADRAHQRKLKEHGATLDAVLERFARLDRRISSVAQTAVRIGDQLEVIDVAKQRNAYGSKMIGHFLSMTGERAAVPDAFKGQTLDDLREAASTVQALQQAAQDLSRLPNMDHAIKNISNAADEIENRLLKEFDQAWQANHVPGMRACAASLLEFEGGHLIARIIARIIGEVGPNPDPPDSVEQFHSELSRLMDSISNACSKYFPLIAEVFPQPEKVIKPFVERVYEDNITGLLETGVGALSADTNAYLAALEIGFDLNRKLMRSLTAQVEELKLPSDAVLTSFKLALKDHADGLFFQYRDTFISRQFDVLVRDSRSRIDRTLAILPQATDDNPLRSEYAVSITDWIRAVFQTHIVDALLDSFSIALARVDKLAEPSRLPEYVWRIYKTLVEIVNKPFLHRLADSILESMSDEDGGDMVAVENGCTLEFVGCIDAIVQRLNDFFDVEIAKRLQDSLNLLTNCAQERHELTVALESKMSRALRITLDLAMQCSARTLSNLQQKTDFRPKDDQLLPDGSGCSPAASAVVDYIGRHSGSAIAHLRGKNLDCYLHVLGLRLYDLLSNHIRQFVVSNAGALLLMADIRVYQDLVRQFHVSEVNDRFETLRHVVNVFAVPAESLGSLMNDDPVLAVERIPRDDLHSFIKMRSDYKQNNLRKYFA</sequence>